<dbReference type="AlphaFoldDB" id="A0A0C9XCU1"/>
<keyword evidence="3" id="KW-0732">Signal</keyword>
<reference evidence="5" key="2">
    <citation type="submission" date="2015-01" db="EMBL/GenBank/DDBJ databases">
        <title>Evolutionary Origins and Diversification of the Mycorrhizal Mutualists.</title>
        <authorList>
            <consortium name="DOE Joint Genome Institute"/>
            <consortium name="Mycorrhizal Genomics Consortium"/>
            <person name="Kohler A."/>
            <person name="Kuo A."/>
            <person name="Nagy L.G."/>
            <person name="Floudas D."/>
            <person name="Copeland A."/>
            <person name="Barry K.W."/>
            <person name="Cichocki N."/>
            <person name="Veneault-Fourrey C."/>
            <person name="LaButti K."/>
            <person name="Lindquist E.A."/>
            <person name="Lipzen A."/>
            <person name="Lundell T."/>
            <person name="Morin E."/>
            <person name="Murat C."/>
            <person name="Riley R."/>
            <person name="Ohm R."/>
            <person name="Sun H."/>
            <person name="Tunlid A."/>
            <person name="Henrissat B."/>
            <person name="Grigoriev I.V."/>
            <person name="Hibbett D.S."/>
            <person name="Martin F."/>
        </authorList>
    </citation>
    <scope>NUCLEOTIDE SEQUENCE [LARGE SCALE GENOMIC DNA]</scope>
    <source>
        <strain evidence="5">LaAM-08-1</strain>
    </source>
</reference>
<evidence type="ECO:0000256" key="3">
    <source>
        <dbReference type="SAM" id="SignalP"/>
    </source>
</evidence>
<dbReference type="OrthoDB" id="2576580at2759"/>
<reference evidence="4 5" key="1">
    <citation type="submission" date="2014-04" db="EMBL/GenBank/DDBJ databases">
        <authorList>
            <consortium name="DOE Joint Genome Institute"/>
            <person name="Kuo A."/>
            <person name="Kohler A."/>
            <person name="Nagy L.G."/>
            <person name="Floudas D."/>
            <person name="Copeland A."/>
            <person name="Barry K.W."/>
            <person name="Cichocki N."/>
            <person name="Veneault-Fourrey C."/>
            <person name="LaButti K."/>
            <person name="Lindquist E.A."/>
            <person name="Lipzen A."/>
            <person name="Lundell T."/>
            <person name="Morin E."/>
            <person name="Murat C."/>
            <person name="Sun H."/>
            <person name="Tunlid A."/>
            <person name="Henrissat B."/>
            <person name="Grigoriev I.V."/>
            <person name="Hibbett D.S."/>
            <person name="Martin F."/>
            <person name="Nordberg H.P."/>
            <person name="Cantor M.N."/>
            <person name="Hua S.X."/>
        </authorList>
    </citation>
    <scope>NUCLEOTIDE SEQUENCE [LARGE SCALE GENOMIC DNA]</scope>
    <source>
        <strain evidence="4 5">LaAM-08-1</strain>
    </source>
</reference>
<dbReference type="EMBL" id="KN838588">
    <property type="protein sequence ID" value="KIK02726.1"/>
    <property type="molecule type" value="Genomic_DNA"/>
</dbReference>
<feature type="signal peptide" evidence="3">
    <location>
        <begin position="1"/>
        <end position="18"/>
    </location>
</feature>
<feature type="transmembrane region" description="Helical" evidence="2">
    <location>
        <begin position="155"/>
        <end position="180"/>
    </location>
</feature>
<sequence length="181" mass="17955">MRSTLALSLLVSASVAQAALTITNPTSSSWWVAKSANTLAWTCQDSPSNQFTVLINSPTMASPLAIIAQENNFDCSKIITQDQASQPAGTGYTILLADPLNNTNVYATSDPFEIKALGSAYPSQVSSSASSGSGTASGSGSAASSTSTSTKKSGAVGAGVGVGGMGVVAGLVGLVFGLAAL</sequence>
<keyword evidence="2" id="KW-0812">Transmembrane</keyword>
<keyword evidence="2" id="KW-1133">Transmembrane helix</keyword>
<gene>
    <name evidence="4" type="ORF">K443DRAFT_656635</name>
</gene>
<dbReference type="STRING" id="1095629.A0A0C9XCU1"/>
<feature type="chain" id="PRO_5002205800" evidence="3">
    <location>
        <begin position="19"/>
        <end position="181"/>
    </location>
</feature>
<evidence type="ECO:0000256" key="1">
    <source>
        <dbReference type="SAM" id="MobiDB-lite"/>
    </source>
</evidence>
<protein>
    <submittedName>
        <fullName evidence="4">Uncharacterized protein</fullName>
    </submittedName>
</protein>
<evidence type="ECO:0000313" key="5">
    <source>
        <dbReference type="Proteomes" id="UP000054477"/>
    </source>
</evidence>
<evidence type="ECO:0000313" key="4">
    <source>
        <dbReference type="EMBL" id="KIK02726.1"/>
    </source>
</evidence>
<accession>A0A0C9XCU1</accession>
<feature type="region of interest" description="Disordered" evidence="1">
    <location>
        <begin position="128"/>
        <end position="154"/>
    </location>
</feature>
<keyword evidence="2" id="KW-0472">Membrane</keyword>
<dbReference type="Proteomes" id="UP000054477">
    <property type="component" value="Unassembled WGS sequence"/>
</dbReference>
<evidence type="ECO:0000256" key="2">
    <source>
        <dbReference type="SAM" id="Phobius"/>
    </source>
</evidence>
<keyword evidence="5" id="KW-1185">Reference proteome</keyword>
<name>A0A0C9XCU1_9AGAR</name>
<proteinExistence type="predicted"/>
<dbReference type="HOGENOM" id="CLU_099094_1_0_1"/>
<organism evidence="4 5">
    <name type="scientific">Laccaria amethystina LaAM-08-1</name>
    <dbReference type="NCBI Taxonomy" id="1095629"/>
    <lineage>
        <taxon>Eukaryota</taxon>
        <taxon>Fungi</taxon>
        <taxon>Dikarya</taxon>
        <taxon>Basidiomycota</taxon>
        <taxon>Agaricomycotina</taxon>
        <taxon>Agaricomycetes</taxon>
        <taxon>Agaricomycetidae</taxon>
        <taxon>Agaricales</taxon>
        <taxon>Agaricineae</taxon>
        <taxon>Hydnangiaceae</taxon>
        <taxon>Laccaria</taxon>
    </lineage>
</organism>